<dbReference type="InterPro" id="IPR043128">
    <property type="entry name" value="Rev_trsase/Diguanyl_cyclase"/>
</dbReference>
<dbReference type="InterPro" id="IPR017961">
    <property type="entry name" value="DNA_pol_Y-fam_little_finger"/>
</dbReference>
<keyword evidence="5" id="KW-0742">SOS response</keyword>
<proteinExistence type="inferred from homology"/>
<dbReference type="SUPFAM" id="SSF56672">
    <property type="entry name" value="DNA/RNA polymerases"/>
    <property type="match status" value="1"/>
</dbReference>
<dbReference type="InterPro" id="IPR043502">
    <property type="entry name" value="DNA/RNA_pol_sf"/>
</dbReference>
<evidence type="ECO:0000256" key="5">
    <source>
        <dbReference type="ARBA" id="ARBA00023236"/>
    </source>
</evidence>
<dbReference type="RefSeq" id="WP_062627775.1">
    <property type="nucleotide sequence ID" value="NZ_AP018738.1"/>
</dbReference>
<dbReference type="PROSITE" id="PS50173">
    <property type="entry name" value="UMUC"/>
    <property type="match status" value="1"/>
</dbReference>
<protein>
    <submittedName>
        <fullName evidence="7">DNA polymerase IV 1</fullName>
    </submittedName>
</protein>
<feature type="domain" description="UmuC" evidence="6">
    <location>
        <begin position="3"/>
        <end position="190"/>
    </location>
</feature>
<comment type="similarity">
    <text evidence="1">Belongs to the DNA polymerase type-Y family.</text>
</comment>
<dbReference type="PANTHER" id="PTHR11076">
    <property type="entry name" value="DNA REPAIR POLYMERASE UMUC / TRANSFERASE FAMILY MEMBER"/>
    <property type="match status" value="1"/>
</dbReference>
<dbReference type="InterPro" id="IPR050116">
    <property type="entry name" value="DNA_polymerase-Y"/>
</dbReference>
<evidence type="ECO:0000256" key="3">
    <source>
        <dbReference type="ARBA" id="ARBA00023199"/>
    </source>
</evidence>
<gene>
    <name evidence="7" type="ORF">OYT1_ch1655</name>
</gene>
<dbReference type="OrthoDB" id="9808813at2"/>
<dbReference type="AlphaFoldDB" id="A0A2Z6GCM2"/>
<evidence type="ECO:0000259" key="6">
    <source>
        <dbReference type="PROSITE" id="PS50173"/>
    </source>
</evidence>
<organism evidence="7 8">
    <name type="scientific">Ferriphaselus amnicola</name>
    <dbReference type="NCBI Taxonomy" id="1188319"/>
    <lineage>
        <taxon>Bacteria</taxon>
        <taxon>Pseudomonadati</taxon>
        <taxon>Pseudomonadota</taxon>
        <taxon>Betaproteobacteria</taxon>
        <taxon>Nitrosomonadales</taxon>
        <taxon>Gallionellaceae</taxon>
        <taxon>Ferriphaselus</taxon>
    </lineage>
</organism>
<dbReference type="KEGG" id="fam:OYT1_ch1655"/>
<dbReference type="GO" id="GO:0042276">
    <property type="term" value="P:error-prone translesion synthesis"/>
    <property type="evidence" value="ECO:0007669"/>
    <property type="project" value="TreeGrafter"/>
</dbReference>
<dbReference type="CDD" id="cd01700">
    <property type="entry name" value="PolY_Pol_V_umuC"/>
    <property type="match status" value="1"/>
</dbReference>
<keyword evidence="4" id="KW-0234">DNA repair</keyword>
<sequence>MPIALVDCNNFYVSCERAFNPKLEGKPVVVLSNNDGCAVARSNEVKALGIKMGEPWFKMEKFAKQHGIIALSSNYALYGDMSARVMSILSNFSPRQEMYSIDECFLDLAGFPEESLIAYGLTIRQTIKRHTGLPVCVGIASTKTLAKLANHCAKKGLAGEEGVCDFGRLSDDELGTVFSSLPVNEVWGVGRRITEKLQSMGIHTVQALRTSSPELIRQRFSIVLERTVLELNGVSCIELDQVGVPQQQILVSRSFGQTVTALDDLMESISFFTTRAAEKLRRDGSVAGNVCVYVRTNPFKESDPQYDRSIVVPIIATDDTSKLTHAAMTGLKAIYRIGYQYKKSGVMLMALEPKGQQQGSLFDDVAEDGRADQRMKVMDAINQRMGKGSITLASSGIKQRWAMRRENKSPNYTTEWGELPVVM</sequence>
<keyword evidence="3" id="KW-0741">SOS mutagenesis</keyword>
<keyword evidence="8" id="KW-1185">Reference proteome</keyword>
<evidence type="ECO:0000313" key="8">
    <source>
        <dbReference type="Proteomes" id="UP000033070"/>
    </source>
</evidence>
<dbReference type="GO" id="GO:0005829">
    <property type="term" value="C:cytosol"/>
    <property type="evidence" value="ECO:0007669"/>
    <property type="project" value="TreeGrafter"/>
</dbReference>
<dbReference type="GO" id="GO:0006281">
    <property type="term" value="P:DNA repair"/>
    <property type="evidence" value="ECO:0007669"/>
    <property type="project" value="UniProtKB-KW"/>
</dbReference>
<dbReference type="GO" id="GO:0009432">
    <property type="term" value="P:SOS response"/>
    <property type="evidence" value="ECO:0007669"/>
    <property type="project" value="UniProtKB-KW"/>
</dbReference>
<dbReference type="InterPro" id="IPR025188">
    <property type="entry name" value="DUF4113"/>
</dbReference>
<dbReference type="Pfam" id="PF13438">
    <property type="entry name" value="DUF4113"/>
    <property type="match status" value="1"/>
</dbReference>
<reference evidence="7 8" key="1">
    <citation type="submission" date="2018-06" db="EMBL/GenBank/DDBJ databases">
        <title>OYT1 Genome Sequencing.</title>
        <authorList>
            <person name="Kato S."/>
            <person name="Itoh T."/>
            <person name="Ohkuma M."/>
        </authorList>
    </citation>
    <scope>NUCLEOTIDE SEQUENCE [LARGE SCALE GENOMIC DNA]</scope>
    <source>
        <strain evidence="7 8">OYT1</strain>
    </source>
</reference>
<evidence type="ECO:0000256" key="2">
    <source>
        <dbReference type="ARBA" id="ARBA00022763"/>
    </source>
</evidence>
<dbReference type="Pfam" id="PF00817">
    <property type="entry name" value="IMS"/>
    <property type="match status" value="1"/>
</dbReference>
<evidence type="ECO:0000256" key="1">
    <source>
        <dbReference type="ARBA" id="ARBA00010945"/>
    </source>
</evidence>
<evidence type="ECO:0000313" key="7">
    <source>
        <dbReference type="EMBL" id="BBE51200.1"/>
    </source>
</evidence>
<dbReference type="STRING" id="1188319.OYT1_02690"/>
<dbReference type="Gene3D" id="3.40.1170.60">
    <property type="match status" value="1"/>
</dbReference>
<dbReference type="Gene3D" id="3.30.70.270">
    <property type="match status" value="1"/>
</dbReference>
<dbReference type="GO" id="GO:0003887">
    <property type="term" value="F:DNA-directed DNA polymerase activity"/>
    <property type="evidence" value="ECO:0007669"/>
    <property type="project" value="TreeGrafter"/>
</dbReference>
<dbReference type="Gene3D" id="1.10.150.20">
    <property type="entry name" value="5' to 3' exonuclease, C-terminal subdomain"/>
    <property type="match status" value="1"/>
</dbReference>
<dbReference type="Pfam" id="PF11799">
    <property type="entry name" value="IMS_C"/>
    <property type="match status" value="1"/>
</dbReference>
<dbReference type="InterPro" id="IPR001126">
    <property type="entry name" value="UmuC"/>
</dbReference>
<dbReference type="EMBL" id="AP018738">
    <property type="protein sequence ID" value="BBE51200.1"/>
    <property type="molecule type" value="Genomic_DNA"/>
</dbReference>
<dbReference type="Proteomes" id="UP000033070">
    <property type="component" value="Chromosome"/>
</dbReference>
<evidence type="ECO:0000256" key="4">
    <source>
        <dbReference type="ARBA" id="ARBA00023204"/>
    </source>
</evidence>
<keyword evidence="2" id="KW-0227">DNA damage</keyword>
<dbReference type="NCBIfam" id="NF002955">
    <property type="entry name" value="PRK03609.1"/>
    <property type="match status" value="1"/>
</dbReference>
<dbReference type="GO" id="GO:0003684">
    <property type="term" value="F:damaged DNA binding"/>
    <property type="evidence" value="ECO:0007669"/>
    <property type="project" value="InterPro"/>
</dbReference>
<dbReference type="PANTHER" id="PTHR11076:SF34">
    <property type="entry name" value="PROTEIN UMUC"/>
    <property type="match status" value="1"/>
</dbReference>
<name>A0A2Z6GCM2_9PROT</name>
<accession>A0A2Z6GCM2</accession>